<dbReference type="PANTHER" id="PTHR37999">
    <property type="entry name" value="MUCIN-17"/>
    <property type="match status" value="1"/>
</dbReference>
<evidence type="ECO:0000259" key="3">
    <source>
        <dbReference type="PROSITE" id="PS50024"/>
    </source>
</evidence>
<dbReference type="PROSITE" id="PS00022">
    <property type="entry name" value="EGF_1"/>
    <property type="match status" value="1"/>
</dbReference>
<dbReference type="Gene3D" id="2.10.25.10">
    <property type="entry name" value="Laminin"/>
    <property type="match status" value="1"/>
</dbReference>
<reference evidence="5" key="2">
    <citation type="submission" date="2025-09" db="UniProtKB">
        <authorList>
            <consortium name="Ensembl"/>
        </authorList>
    </citation>
    <scope>IDENTIFICATION</scope>
</reference>
<dbReference type="Pfam" id="PF01390">
    <property type="entry name" value="SEA"/>
    <property type="match status" value="1"/>
</dbReference>
<dbReference type="FunFam" id="3.30.70.960:FF:000013">
    <property type="entry name" value="Mucin glycoprotein MUC3"/>
    <property type="match status" value="1"/>
</dbReference>
<dbReference type="PROSITE" id="PS50024">
    <property type="entry name" value="SEA"/>
    <property type="match status" value="1"/>
</dbReference>
<feature type="disulfide bond" evidence="1">
    <location>
        <begin position="13"/>
        <end position="22"/>
    </location>
</feature>
<dbReference type="GO" id="GO:0071944">
    <property type="term" value="C:cell periphery"/>
    <property type="evidence" value="ECO:0007669"/>
    <property type="project" value="UniProtKB-ARBA"/>
</dbReference>
<protein>
    <submittedName>
        <fullName evidence="5">Mucin 3, intestinal</fullName>
    </submittedName>
</protein>
<dbReference type="GeneTree" id="ENSGT00940000154419"/>
<evidence type="ECO:0000256" key="1">
    <source>
        <dbReference type="PROSITE-ProRule" id="PRU00076"/>
    </source>
</evidence>
<feature type="transmembrane region" description="Helical" evidence="2">
    <location>
        <begin position="274"/>
        <end position="300"/>
    </location>
</feature>
<dbReference type="SMART" id="SM00200">
    <property type="entry name" value="SEA"/>
    <property type="match status" value="1"/>
</dbReference>
<evidence type="ECO:0000256" key="2">
    <source>
        <dbReference type="SAM" id="Phobius"/>
    </source>
</evidence>
<dbReference type="Ensembl" id="ENSMSIT00000014847.1">
    <property type="protein sequence ID" value="ENSMSIP00000011701.1"/>
    <property type="gene ID" value="ENSMSIG00000010208.1"/>
</dbReference>
<evidence type="ECO:0000259" key="4">
    <source>
        <dbReference type="PROSITE" id="PS50026"/>
    </source>
</evidence>
<dbReference type="InterPro" id="IPR000082">
    <property type="entry name" value="SEA_dom"/>
</dbReference>
<evidence type="ECO:0000313" key="6">
    <source>
        <dbReference type="Proteomes" id="UP000694415"/>
    </source>
</evidence>
<dbReference type="Gene3D" id="3.30.70.960">
    <property type="entry name" value="SEA domain"/>
    <property type="match status" value="1"/>
</dbReference>
<dbReference type="SUPFAM" id="SSF82671">
    <property type="entry name" value="SEA domain"/>
    <property type="match status" value="1"/>
</dbReference>
<keyword evidence="1" id="KW-1015">Disulfide bond</keyword>
<evidence type="ECO:0000313" key="5">
    <source>
        <dbReference type="Ensembl" id="ENSMSIP00000011701.1"/>
    </source>
</evidence>
<dbReference type="PANTHER" id="PTHR37999:SF2">
    <property type="entry name" value="MUCIN-17"/>
    <property type="match status" value="1"/>
</dbReference>
<keyword evidence="2" id="KW-0472">Membrane</keyword>
<dbReference type="InterPro" id="IPR036364">
    <property type="entry name" value="SEA_dom_sf"/>
</dbReference>
<dbReference type="InterPro" id="IPR000742">
    <property type="entry name" value="EGF"/>
</dbReference>
<proteinExistence type="predicted"/>
<keyword evidence="1" id="KW-0245">EGF-like domain</keyword>
<sequence>MNGGFWTGDKCICPNGFGGDRCENIVNVVNCENGGTWDGLKCQCTSLFYGPRCEELVESVEIEPTVAASVEVSVTVTSQEYSEKLQDRKSEEFSNFNKTFTDQMALIYAGIPEYEGVIIKNLSKGSIVVDYDVILKAKYTPGYENTLDTVVKNLETKIKNATEVQVQDDNNTCSALLCFNSTATKVQNSVTVSVNPEETCKKEAGEDFAKFVTLGQKGDKWFCITPCSAGYSTSKNCSYGKCQLQRSGPQCLCLITDTHWYSGENCDWGIQKSLVYGLGGAGVAVLLVILVILLVFSIRFRKDAQRQRSRVSEMYKWGEEEGRASPGTFHNFGFDHNEERENYMPLDSVYSTFQPSLNHINPERKIQIQRPQVVMTSL</sequence>
<dbReference type="Proteomes" id="UP000694415">
    <property type="component" value="Unplaced"/>
</dbReference>
<name>A0A8C6GWJ6_MUSSI</name>
<dbReference type="PROSITE" id="PS50026">
    <property type="entry name" value="EGF_3"/>
    <property type="match status" value="1"/>
</dbReference>
<dbReference type="InterPro" id="IPR053311">
    <property type="entry name" value="Mucosal_Integrity_Assoc"/>
</dbReference>
<dbReference type="AlphaFoldDB" id="A0A8C6GWJ6"/>
<feature type="domain" description="SEA" evidence="3">
    <location>
        <begin position="66"/>
        <end position="171"/>
    </location>
</feature>
<organism evidence="5 6">
    <name type="scientific">Mus spicilegus</name>
    <name type="common">Mound-building mouse</name>
    <dbReference type="NCBI Taxonomy" id="10103"/>
    <lineage>
        <taxon>Eukaryota</taxon>
        <taxon>Metazoa</taxon>
        <taxon>Chordata</taxon>
        <taxon>Craniata</taxon>
        <taxon>Vertebrata</taxon>
        <taxon>Euteleostomi</taxon>
        <taxon>Mammalia</taxon>
        <taxon>Eutheria</taxon>
        <taxon>Euarchontoglires</taxon>
        <taxon>Glires</taxon>
        <taxon>Rodentia</taxon>
        <taxon>Myomorpha</taxon>
        <taxon>Muroidea</taxon>
        <taxon>Muridae</taxon>
        <taxon>Murinae</taxon>
        <taxon>Mus</taxon>
        <taxon>Mus</taxon>
    </lineage>
</organism>
<dbReference type="PROSITE" id="PS01186">
    <property type="entry name" value="EGF_2"/>
    <property type="match status" value="1"/>
</dbReference>
<comment type="caution">
    <text evidence="1">Lacks conserved residue(s) required for the propagation of feature annotation.</text>
</comment>
<keyword evidence="2" id="KW-1133">Transmembrane helix</keyword>
<accession>A0A8C6GWJ6</accession>
<keyword evidence="6" id="KW-1185">Reference proteome</keyword>
<reference evidence="5" key="1">
    <citation type="submission" date="2025-08" db="UniProtKB">
        <authorList>
            <consortium name="Ensembl"/>
        </authorList>
    </citation>
    <scope>IDENTIFICATION</scope>
</reference>
<keyword evidence="2" id="KW-0812">Transmembrane</keyword>
<feature type="domain" description="EGF-like" evidence="4">
    <location>
        <begin position="1"/>
        <end position="23"/>
    </location>
</feature>